<evidence type="ECO:0000313" key="3">
    <source>
        <dbReference type="WBParaSite" id="ACRNAN_Path_331.g1271.t1"/>
    </source>
</evidence>
<feature type="domain" description="SAC" evidence="1">
    <location>
        <begin position="141"/>
        <end position="463"/>
    </location>
</feature>
<dbReference type="PANTHER" id="PTHR45662">
    <property type="entry name" value="PHOSPHATIDYLINOSITIDE PHOSPHATASE SAC1"/>
    <property type="match status" value="1"/>
</dbReference>
<dbReference type="PANTHER" id="PTHR45662:SF8">
    <property type="entry name" value="PHOSPHATIDYLINOSITIDE PHOSPHATASE SAC2"/>
    <property type="match status" value="1"/>
</dbReference>
<accession>A0A914C5A7</accession>
<dbReference type="Pfam" id="PF12456">
    <property type="entry name" value="hSac2"/>
    <property type="match status" value="1"/>
</dbReference>
<dbReference type="PROSITE" id="PS50275">
    <property type="entry name" value="SAC"/>
    <property type="match status" value="1"/>
</dbReference>
<dbReference type="GO" id="GO:0045334">
    <property type="term" value="C:clathrin-coated endocytic vesicle"/>
    <property type="evidence" value="ECO:0007669"/>
    <property type="project" value="TreeGrafter"/>
</dbReference>
<dbReference type="GO" id="GO:0046856">
    <property type="term" value="P:phosphatidylinositol dephosphorylation"/>
    <property type="evidence" value="ECO:0007669"/>
    <property type="project" value="TreeGrafter"/>
</dbReference>
<reference evidence="3" key="1">
    <citation type="submission" date="2022-11" db="UniProtKB">
        <authorList>
            <consortium name="WormBaseParasite"/>
        </authorList>
    </citation>
    <scope>IDENTIFICATION</scope>
</reference>
<dbReference type="GO" id="GO:0043812">
    <property type="term" value="F:phosphatidylinositol-4-phosphate phosphatase activity"/>
    <property type="evidence" value="ECO:0007669"/>
    <property type="project" value="TreeGrafter"/>
</dbReference>
<sequence length="857" mass="96512">MQFLATQTAYYIKSIRTILKCCRSTSCLSVVDHSGLADEPDIHIIGDIRTFIGKIYVEGIYYLLVVVEQSSIGKYGPAQAEIFRIDRVAAIPVINNGRIDRSFLDGSMSTIEKLKNSQKKLMKFVSDKIAAGQKMLIDEILKLFNANGDFYYSKDADLTLSIPKSLVQKTSDDRYFWNKHLLNDLYTNGIPLSNTSEWITPIIQGFAAQKVVDFDDLQLTLILISRRSIKRAGVRYLKRGVDEDGNVANFVETEFIMNLFEHFLSYIQIRGSVPMFWSQRGYRYRPPLVIEKQISESLPVFEKHIKNLTQDYDIPITVINLVDQTGRELCLAENLLKHILALDSPEISYFSFDFHQQCRALQFQKVSNLISALESELTKIGFYWIDKTGQMLLKQKGVVRTNCVDCLDRTNVVQGAISQAVCLTQLRKLGLIGPLCEPPENLTQTLQLMWADNGDSISRQYAGTNALKGDFTRTGQRKFLGVVKDGYNSASRYYLAQMKDARRQRAIDAIISGRSVEAVLKASKEEVESEDENEVENIGRLVHETIHFVLPENEVLVSSWALVDGGNPTDQIDTVMLLTRSHVYVALYDEDSEKLLELKTIAFSEIQRIELGSLSNGKTSRVHLRIYWKASEDTSSERSNSTLYMSWRAAKTRLFNNVAIPLKSAEEADEYIQAIAEQLRVTIEMCAGYEVPLVYVKKLSGSASNKNKTSFINMFTSGFKLRNVPSSTFYRKSNGSQTDVSKFTDLATVQEAPIIEVDDVPKTPKDNTFVFPVDPTRLNGKEEELEVPKSPIPISKSDGLLVQTAATENPINGGGIVAKLQARLKGPTKSSPDLQQLDPFQVYRQQILNSKSLIILL</sequence>
<dbReference type="Proteomes" id="UP000887540">
    <property type="component" value="Unplaced"/>
</dbReference>
<evidence type="ECO:0000313" key="2">
    <source>
        <dbReference type="Proteomes" id="UP000887540"/>
    </source>
</evidence>
<protein>
    <submittedName>
        <fullName evidence="3">SAC domain-containing protein</fullName>
    </submittedName>
</protein>
<dbReference type="InterPro" id="IPR002013">
    <property type="entry name" value="SAC_dom"/>
</dbReference>
<dbReference type="Pfam" id="PF02383">
    <property type="entry name" value="Syja_N"/>
    <property type="match status" value="1"/>
</dbReference>
<dbReference type="GO" id="GO:0005769">
    <property type="term" value="C:early endosome"/>
    <property type="evidence" value="ECO:0007669"/>
    <property type="project" value="TreeGrafter"/>
</dbReference>
<dbReference type="InterPro" id="IPR022158">
    <property type="entry name" value="Inositol_phosphatase"/>
</dbReference>
<dbReference type="GO" id="GO:2001135">
    <property type="term" value="P:regulation of endocytic recycling"/>
    <property type="evidence" value="ECO:0007669"/>
    <property type="project" value="TreeGrafter"/>
</dbReference>
<evidence type="ECO:0000259" key="1">
    <source>
        <dbReference type="PROSITE" id="PS50275"/>
    </source>
</evidence>
<proteinExistence type="predicted"/>
<keyword evidence="2" id="KW-1185">Reference proteome</keyword>
<dbReference type="AlphaFoldDB" id="A0A914C5A7"/>
<name>A0A914C5A7_9BILA</name>
<dbReference type="WBParaSite" id="ACRNAN_Path_331.g1271.t1">
    <property type="protein sequence ID" value="ACRNAN_Path_331.g1271.t1"/>
    <property type="gene ID" value="ACRNAN_Path_331.g1271"/>
</dbReference>
<organism evidence="2 3">
    <name type="scientific">Acrobeloides nanus</name>
    <dbReference type="NCBI Taxonomy" id="290746"/>
    <lineage>
        <taxon>Eukaryota</taxon>
        <taxon>Metazoa</taxon>
        <taxon>Ecdysozoa</taxon>
        <taxon>Nematoda</taxon>
        <taxon>Chromadorea</taxon>
        <taxon>Rhabditida</taxon>
        <taxon>Tylenchina</taxon>
        <taxon>Cephalobomorpha</taxon>
        <taxon>Cephaloboidea</taxon>
        <taxon>Cephalobidae</taxon>
        <taxon>Acrobeloides</taxon>
    </lineage>
</organism>